<dbReference type="AlphaFoldDB" id="A0AAN9NSV6"/>
<dbReference type="PROSITE" id="PS51032">
    <property type="entry name" value="AP2_ERF"/>
    <property type="match status" value="1"/>
</dbReference>
<feature type="region of interest" description="Disordered" evidence="7">
    <location>
        <begin position="35"/>
        <end position="83"/>
    </location>
</feature>
<dbReference type="SMART" id="SM00380">
    <property type="entry name" value="AP2"/>
    <property type="match status" value="1"/>
</dbReference>
<organism evidence="9 10">
    <name type="scientific">Phaseolus coccineus</name>
    <name type="common">Scarlet runner bean</name>
    <name type="synonym">Phaseolus multiflorus</name>
    <dbReference type="NCBI Taxonomy" id="3886"/>
    <lineage>
        <taxon>Eukaryota</taxon>
        <taxon>Viridiplantae</taxon>
        <taxon>Streptophyta</taxon>
        <taxon>Embryophyta</taxon>
        <taxon>Tracheophyta</taxon>
        <taxon>Spermatophyta</taxon>
        <taxon>Magnoliopsida</taxon>
        <taxon>eudicotyledons</taxon>
        <taxon>Gunneridae</taxon>
        <taxon>Pentapetalae</taxon>
        <taxon>rosids</taxon>
        <taxon>fabids</taxon>
        <taxon>Fabales</taxon>
        <taxon>Fabaceae</taxon>
        <taxon>Papilionoideae</taxon>
        <taxon>50 kb inversion clade</taxon>
        <taxon>NPAAA clade</taxon>
        <taxon>indigoferoid/millettioid clade</taxon>
        <taxon>Phaseoleae</taxon>
        <taxon>Phaseolus</taxon>
    </lineage>
</organism>
<dbReference type="GO" id="GO:0003700">
    <property type="term" value="F:DNA-binding transcription factor activity"/>
    <property type="evidence" value="ECO:0007669"/>
    <property type="project" value="InterPro"/>
</dbReference>
<evidence type="ECO:0000313" key="9">
    <source>
        <dbReference type="EMBL" id="KAK7378461.1"/>
    </source>
</evidence>
<evidence type="ECO:0000256" key="3">
    <source>
        <dbReference type="ARBA" id="ARBA00023125"/>
    </source>
</evidence>
<comment type="subcellular location">
    <subcellularLocation>
        <location evidence="1">Nucleus</location>
    </subcellularLocation>
</comment>
<proteinExistence type="inferred from homology"/>
<gene>
    <name evidence="9" type="ORF">VNO80_03903</name>
</gene>
<dbReference type="GO" id="GO:0009873">
    <property type="term" value="P:ethylene-activated signaling pathway"/>
    <property type="evidence" value="ECO:0007669"/>
    <property type="project" value="InterPro"/>
</dbReference>
<dbReference type="Gene3D" id="3.30.730.10">
    <property type="entry name" value="AP2/ERF domain"/>
    <property type="match status" value="1"/>
</dbReference>
<dbReference type="InterPro" id="IPR044808">
    <property type="entry name" value="ERF_plant"/>
</dbReference>
<dbReference type="Pfam" id="PF00847">
    <property type="entry name" value="AP2"/>
    <property type="match status" value="1"/>
</dbReference>
<dbReference type="SUPFAM" id="SSF54171">
    <property type="entry name" value="DNA-binding domain"/>
    <property type="match status" value="1"/>
</dbReference>
<dbReference type="GO" id="GO:0005634">
    <property type="term" value="C:nucleus"/>
    <property type="evidence" value="ECO:0007669"/>
    <property type="project" value="UniProtKB-SubCell"/>
</dbReference>
<dbReference type="InterPro" id="IPR001471">
    <property type="entry name" value="AP2/ERF_dom"/>
</dbReference>
<protein>
    <recommendedName>
        <fullName evidence="8">AP2/ERF domain-containing protein</fullName>
    </recommendedName>
</protein>
<evidence type="ECO:0000259" key="8">
    <source>
        <dbReference type="PROSITE" id="PS51032"/>
    </source>
</evidence>
<evidence type="ECO:0000256" key="4">
    <source>
        <dbReference type="ARBA" id="ARBA00023163"/>
    </source>
</evidence>
<dbReference type="InterPro" id="IPR036955">
    <property type="entry name" value="AP2/ERF_dom_sf"/>
</dbReference>
<keyword evidence="2" id="KW-0805">Transcription regulation</keyword>
<keyword evidence="4" id="KW-0804">Transcription</keyword>
<evidence type="ECO:0000256" key="7">
    <source>
        <dbReference type="SAM" id="MobiDB-lite"/>
    </source>
</evidence>
<dbReference type="GO" id="GO:0003677">
    <property type="term" value="F:DNA binding"/>
    <property type="evidence" value="ECO:0007669"/>
    <property type="project" value="UniProtKB-KW"/>
</dbReference>
<reference evidence="9 10" key="1">
    <citation type="submission" date="2024-01" db="EMBL/GenBank/DDBJ databases">
        <title>The genomes of 5 underutilized Papilionoideae crops provide insights into root nodulation and disease resistanc.</title>
        <authorList>
            <person name="Jiang F."/>
        </authorList>
    </citation>
    <scope>NUCLEOTIDE SEQUENCE [LARGE SCALE GENOMIC DNA]</scope>
    <source>
        <strain evidence="9">JINMINGXINNONG_FW02</strain>
        <tissue evidence="9">Leaves</tissue>
    </source>
</reference>
<dbReference type="InterPro" id="IPR016177">
    <property type="entry name" value="DNA-bd_dom_sf"/>
</dbReference>
<dbReference type="PRINTS" id="PR00367">
    <property type="entry name" value="ETHRSPELEMNT"/>
</dbReference>
<dbReference type="Proteomes" id="UP001374584">
    <property type="component" value="Unassembled WGS sequence"/>
</dbReference>
<dbReference type="FunFam" id="3.30.730.10:FF:000001">
    <property type="entry name" value="Ethylene-responsive transcription factor 2"/>
    <property type="match status" value="1"/>
</dbReference>
<dbReference type="CDD" id="cd00018">
    <property type="entry name" value="AP2"/>
    <property type="match status" value="1"/>
</dbReference>
<feature type="domain" description="AP2/ERF" evidence="8">
    <location>
        <begin position="79"/>
        <end position="137"/>
    </location>
</feature>
<evidence type="ECO:0000256" key="5">
    <source>
        <dbReference type="ARBA" id="ARBA00023242"/>
    </source>
</evidence>
<evidence type="ECO:0000256" key="1">
    <source>
        <dbReference type="ARBA" id="ARBA00004123"/>
    </source>
</evidence>
<keyword evidence="3" id="KW-0238">DNA-binding</keyword>
<evidence type="ECO:0000313" key="10">
    <source>
        <dbReference type="Proteomes" id="UP001374584"/>
    </source>
</evidence>
<feature type="compositionally biased region" description="Polar residues" evidence="7">
    <location>
        <begin position="57"/>
        <end position="67"/>
    </location>
</feature>
<dbReference type="PANTHER" id="PTHR31190:SF329">
    <property type="entry name" value="ETHYLENE-RESPONSIVE TRANSCRIPTION FACTOR 1B"/>
    <property type="match status" value="1"/>
</dbReference>
<accession>A0AAN9NSV6</accession>
<dbReference type="EMBL" id="JAYMYR010000002">
    <property type="protein sequence ID" value="KAK7378461.1"/>
    <property type="molecule type" value="Genomic_DNA"/>
</dbReference>
<comment type="similarity">
    <text evidence="6">Belongs to the AP2/ERF transcription factor family. ERF subfamily.</text>
</comment>
<keyword evidence="10" id="KW-1185">Reference proteome</keyword>
<dbReference type="PANTHER" id="PTHR31190">
    <property type="entry name" value="DNA-BINDING DOMAIN"/>
    <property type="match status" value="1"/>
</dbReference>
<comment type="caution">
    <text evidence="9">The sequence shown here is derived from an EMBL/GenBank/DDBJ whole genome shotgun (WGS) entry which is preliminary data.</text>
</comment>
<name>A0AAN9NSV6_PHACN</name>
<keyword evidence="5" id="KW-0539">Nucleus</keyword>
<sequence length="330" mass="36884">MDFYSSFSYQRLESHLNSWEELFSFNNLPLNNATNESLDSNSSSSNAEMELQEHTSDTTYDGSNPQPLSVAPTKKEKRPYRGVRRRPWGKCAAEIRDPTRNGVRVWIGTFDTAEEAALAYDQAAFLTRGVLATLNFSVQVVMESLQDMGFKALRNSVSPLLELKRMHVMRTKSRASRNGGEKVKRGCGKGKFDPTTETVLVLEDLGAEYLEKLLTFTSPGNLGKKGGPLCLRNDHALRLNRIPPKACTQSIKIRNWICTKPETRPAPLLLSITMICFGFFKKPAASTECPAPSSLSLLCLMFCLRPFPHHRLPSKKNCQQFSTSKASALL</sequence>
<evidence type="ECO:0000256" key="6">
    <source>
        <dbReference type="ARBA" id="ARBA00024343"/>
    </source>
</evidence>
<evidence type="ECO:0000256" key="2">
    <source>
        <dbReference type="ARBA" id="ARBA00023015"/>
    </source>
</evidence>